<keyword evidence="2" id="KW-1185">Reference proteome</keyword>
<sequence length="74" mass="8444">MEVYGILASWSHFLFGSQGLICNLLRRVCCHHPYSNVNISVVLTCSEFFNDRTMKSHFKMSDFSQSISSEMMSG</sequence>
<proteinExistence type="predicted"/>
<dbReference type="Proteomes" id="UP000283210">
    <property type="component" value="Chromosome 20"/>
</dbReference>
<gene>
    <name evidence="1" type="ORF">OJAV_G00195420</name>
</gene>
<dbReference type="EMBL" id="CM012456">
    <property type="protein sequence ID" value="RVE58551.1"/>
    <property type="molecule type" value="Genomic_DNA"/>
</dbReference>
<organism evidence="1 2">
    <name type="scientific">Oryzias javanicus</name>
    <name type="common">Javanese ricefish</name>
    <name type="synonym">Aplocheilus javanicus</name>
    <dbReference type="NCBI Taxonomy" id="123683"/>
    <lineage>
        <taxon>Eukaryota</taxon>
        <taxon>Metazoa</taxon>
        <taxon>Chordata</taxon>
        <taxon>Craniata</taxon>
        <taxon>Vertebrata</taxon>
        <taxon>Euteleostomi</taxon>
        <taxon>Actinopterygii</taxon>
        <taxon>Neopterygii</taxon>
        <taxon>Teleostei</taxon>
        <taxon>Neoteleostei</taxon>
        <taxon>Acanthomorphata</taxon>
        <taxon>Ovalentaria</taxon>
        <taxon>Atherinomorphae</taxon>
        <taxon>Beloniformes</taxon>
        <taxon>Adrianichthyidae</taxon>
        <taxon>Oryziinae</taxon>
        <taxon>Oryzias</taxon>
    </lineage>
</organism>
<reference evidence="1 2" key="2">
    <citation type="submission" date="2019-01" db="EMBL/GenBank/DDBJ databases">
        <title>A chromosome length genome reference of the Java medaka (oryzias javanicus).</title>
        <authorList>
            <person name="Herpin A."/>
            <person name="Takehana Y."/>
            <person name="Naruse K."/>
            <person name="Ansai S."/>
            <person name="Kawaguchi M."/>
        </authorList>
    </citation>
    <scope>NUCLEOTIDE SEQUENCE [LARGE SCALE GENOMIC DNA]</scope>
    <source>
        <strain evidence="1">RS831</strain>
        <tissue evidence="1">Whole body</tissue>
    </source>
</reference>
<reference evidence="1 2" key="1">
    <citation type="submission" date="2018-11" db="EMBL/GenBank/DDBJ databases">
        <authorList>
            <person name="Lopez-Roques C."/>
            <person name="Donnadieu C."/>
            <person name="Bouchez O."/>
            <person name="Klopp C."/>
            <person name="Cabau C."/>
            <person name="Zahm M."/>
        </authorList>
    </citation>
    <scope>NUCLEOTIDE SEQUENCE [LARGE SCALE GENOMIC DNA]</scope>
    <source>
        <strain evidence="1">RS831</strain>
        <tissue evidence="1">Whole body</tissue>
    </source>
</reference>
<name>A0A437C7U3_ORYJA</name>
<protein>
    <submittedName>
        <fullName evidence="1">Uncharacterized protein</fullName>
    </submittedName>
</protein>
<evidence type="ECO:0000313" key="2">
    <source>
        <dbReference type="Proteomes" id="UP000283210"/>
    </source>
</evidence>
<evidence type="ECO:0000313" key="1">
    <source>
        <dbReference type="EMBL" id="RVE58551.1"/>
    </source>
</evidence>
<dbReference type="AlphaFoldDB" id="A0A437C7U3"/>
<accession>A0A437C7U3</accession>